<feature type="compositionally biased region" description="Basic and acidic residues" evidence="1">
    <location>
        <begin position="14"/>
        <end position="23"/>
    </location>
</feature>
<feature type="region of interest" description="Disordered" evidence="1">
    <location>
        <begin position="1"/>
        <end position="35"/>
    </location>
</feature>
<dbReference type="EMBL" id="OUUZ01000001">
    <property type="protein sequence ID" value="SPQ19480.1"/>
    <property type="molecule type" value="Genomic_DNA"/>
</dbReference>
<evidence type="ECO:0000256" key="1">
    <source>
        <dbReference type="SAM" id="MobiDB-lite"/>
    </source>
</evidence>
<proteinExistence type="predicted"/>
<sequence>MWSMKRSRANGHVEISEHTEIRRKPMPSSNQQVANFSYPRTDFVHLYRRDDPVVRDSLGSESSPPPMVEDHGSDLSAEDDCQYRVAGSELWDSWPAREHKGKKIDYPAFIKSPTDRNFSLSKITTRSSPSLANLAKAHHQASKTGHHHKPVTPADLYDRPLPPLPTERPETPPQVSVFETDTDDEADEDDGRPTSEAKKFARRLMHGLVHHHLHHHHDNEKRDKGTAPDHKRSISDDGPSGSKEGGGGGRMGISRTFNAAARYRHSGGTADAAGPPRAAVSMDLPRDSGHRQYQQMADEGEKGGRFWSGRASNELLGRIWKRRC</sequence>
<dbReference type="AlphaFoldDB" id="A0A446BAD6"/>
<feature type="region of interest" description="Disordered" evidence="1">
    <location>
        <begin position="54"/>
        <end position="75"/>
    </location>
</feature>
<reference evidence="2 3" key="1">
    <citation type="submission" date="2018-04" db="EMBL/GenBank/DDBJ databases">
        <authorList>
            <person name="Huttner S."/>
            <person name="Dainat J."/>
        </authorList>
    </citation>
    <scope>NUCLEOTIDE SEQUENCE [LARGE SCALE GENOMIC DNA]</scope>
</reference>
<feature type="compositionally biased region" description="Basic and acidic residues" evidence="1">
    <location>
        <begin position="217"/>
        <end position="235"/>
    </location>
</feature>
<feature type="compositionally biased region" description="Basic residues" evidence="1">
    <location>
        <begin position="136"/>
        <end position="150"/>
    </location>
</feature>
<feature type="compositionally biased region" description="Acidic residues" evidence="1">
    <location>
        <begin position="180"/>
        <end position="190"/>
    </location>
</feature>
<feature type="region of interest" description="Disordered" evidence="1">
    <location>
        <begin position="211"/>
        <end position="253"/>
    </location>
</feature>
<organism evidence="2 3">
    <name type="scientific">Thermothielavioides terrestris</name>
    <dbReference type="NCBI Taxonomy" id="2587410"/>
    <lineage>
        <taxon>Eukaryota</taxon>
        <taxon>Fungi</taxon>
        <taxon>Dikarya</taxon>
        <taxon>Ascomycota</taxon>
        <taxon>Pezizomycotina</taxon>
        <taxon>Sordariomycetes</taxon>
        <taxon>Sordariomycetidae</taxon>
        <taxon>Sordariales</taxon>
        <taxon>Chaetomiaceae</taxon>
        <taxon>Thermothielavioides</taxon>
    </lineage>
</organism>
<feature type="region of interest" description="Disordered" evidence="1">
    <location>
        <begin position="265"/>
        <end position="307"/>
    </location>
</feature>
<accession>A0A446BAD6</accession>
<name>A0A446BAD6_9PEZI</name>
<dbReference type="Proteomes" id="UP000289323">
    <property type="component" value="Unassembled WGS sequence"/>
</dbReference>
<evidence type="ECO:0000313" key="2">
    <source>
        <dbReference type="EMBL" id="SPQ19480.1"/>
    </source>
</evidence>
<evidence type="ECO:0000313" key="3">
    <source>
        <dbReference type="Proteomes" id="UP000289323"/>
    </source>
</evidence>
<feature type="region of interest" description="Disordered" evidence="1">
    <location>
        <begin position="131"/>
        <end position="196"/>
    </location>
</feature>
<gene>
    <name evidence="2" type="ORF">TT172_LOCUS1899</name>
</gene>
<protein>
    <submittedName>
        <fullName evidence="2">4bce1a12-cdf6-4fb5-8da5-4ebb299613a4</fullName>
    </submittedName>
</protein>